<sequence length="123" mass="13421">MATRTITVVTDDLDQSTDGVRTHRFVFDGVEYEIDLSPTNFAHMREALAPYLTAGRRLPKRPAARRTGPVVRTSRSSGTQVRDHKASNPDLPRALPRQGHSPIAQAVRDPFAGGTTPAGHADH</sequence>
<evidence type="ECO:0000313" key="4">
    <source>
        <dbReference type="Proteomes" id="UP000248924"/>
    </source>
</evidence>
<dbReference type="Proteomes" id="UP000248924">
    <property type="component" value="Unassembled WGS sequence"/>
</dbReference>
<feature type="domain" description="Lsr2 dimerization" evidence="2">
    <location>
        <begin position="1"/>
        <end position="58"/>
    </location>
</feature>
<reference evidence="3 4" key="1">
    <citation type="submission" date="2018-01" db="EMBL/GenBank/DDBJ databases">
        <title>Draft genome sequence of Jishengella sp. NA12.</title>
        <authorList>
            <person name="Sahin N."/>
            <person name="Ay H."/>
            <person name="Saygin H."/>
        </authorList>
    </citation>
    <scope>NUCLEOTIDE SEQUENCE [LARGE SCALE GENOMIC DNA]</scope>
    <source>
        <strain evidence="3 4">NA12</strain>
    </source>
</reference>
<dbReference type="EMBL" id="POTY01000264">
    <property type="protein sequence ID" value="PZG09668.1"/>
    <property type="molecule type" value="Genomic_DNA"/>
</dbReference>
<feature type="region of interest" description="Disordered" evidence="1">
    <location>
        <begin position="58"/>
        <end position="123"/>
    </location>
</feature>
<dbReference type="Gene3D" id="3.30.60.230">
    <property type="entry name" value="Lsr2, dimerization domain"/>
    <property type="match status" value="1"/>
</dbReference>
<keyword evidence="4" id="KW-1185">Reference proteome</keyword>
<dbReference type="Pfam" id="PF11774">
    <property type="entry name" value="Lsr2"/>
    <property type="match status" value="1"/>
</dbReference>
<dbReference type="GO" id="GO:0003677">
    <property type="term" value="F:DNA binding"/>
    <property type="evidence" value="ECO:0007669"/>
    <property type="project" value="InterPro"/>
</dbReference>
<evidence type="ECO:0000256" key="1">
    <source>
        <dbReference type="SAM" id="MobiDB-lite"/>
    </source>
</evidence>
<protein>
    <submittedName>
        <fullName evidence="3">Lsr2 family protein</fullName>
    </submittedName>
</protein>
<name>A0A2W2ECM7_9ACTN</name>
<dbReference type="AlphaFoldDB" id="A0A2W2ECM7"/>
<dbReference type="OrthoDB" id="4113332at2"/>
<dbReference type="RefSeq" id="WP_111218521.1">
    <property type="nucleotide sequence ID" value="NZ_POTY01000264.1"/>
</dbReference>
<dbReference type="InterPro" id="IPR024412">
    <property type="entry name" value="Lsr2_dim_dom"/>
</dbReference>
<gene>
    <name evidence="3" type="ORF">C1I95_28780</name>
</gene>
<proteinExistence type="predicted"/>
<accession>A0A2W2ECM7</accession>
<evidence type="ECO:0000259" key="2">
    <source>
        <dbReference type="Pfam" id="PF11774"/>
    </source>
</evidence>
<dbReference type="InterPro" id="IPR042261">
    <property type="entry name" value="Lsr2-like_dimerization"/>
</dbReference>
<comment type="caution">
    <text evidence="3">The sequence shown here is derived from an EMBL/GenBank/DDBJ whole genome shotgun (WGS) entry which is preliminary data.</text>
</comment>
<evidence type="ECO:0000313" key="3">
    <source>
        <dbReference type="EMBL" id="PZG09668.1"/>
    </source>
</evidence>
<organism evidence="3 4">
    <name type="scientific">Micromonospora craterilacus</name>
    <dbReference type="NCBI Taxonomy" id="1655439"/>
    <lineage>
        <taxon>Bacteria</taxon>
        <taxon>Bacillati</taxon>
        <taxon>Actinomycetota</taxon>
        <taxon>Actinomycetes</taxon>
        <taxon>Micromonosporales</taxon>
        <taxon>Micromonosporaceae</taxon>
        <taxon>Micromonospora</taxon>
    </lineage>
</organism>